<comment type="caution">
    <text evidence="1">The sequence shown here is derived from an EMBL/GenBank/DDBJ whole genome shotgun (WGS) entry which is preliminary data.</text>
</comment>
<dbReference type="EMBL" id="LVLJ01000189">
    <property type="protein sequence ID" value="OAE35328.1"/>
    <property type="molecule type" value="Genomic_DNA"/>
</dbReference>
<proteinExistence type="predicted"/>
<dbReference type="AlphaFoldDB" id="A0A176WQC7"/>
<dbReference type="Proteomes" id="UP000077202">
    <property type="component" value="Unassembled WGS sequence"/>
</dbReference>
<name>A0A176WQC7_MARPO</name>
<sequence>MRLAPDIYNEGPLTVDLFSVSTDALSGHKHRRSSKEAYAALKLTEDPPRPLLIAAPKTAGSYHTFPGPSSPSAFGRVLRDTLIRARYKNPGAVQSSARVGSVRSRAGAFGSDLSEFRCSRHLSIPVPTGIEGDVIP</sequence>
<gene>
    <name evidence="1" type="ORF">AXG93_4491s1080</name>
</gene>
<organism evidence="1 2">
    <name type="scientific">Marchantia polymorpha subsp. ruderalis</name>
    <dbReference type="NCBI Taxonomy" id="1480154"/>
    <lineage>
        <taxon>Eukaryota</taxon>
        <taxon>Viridiplantae</taxon>
        <taxon>Streptophyta</taxon>
        <taxon>Embryophyta</taxon>
        <taxon>Marchantiophyta</taxon>
        <taxon>Marchantiopsida</taxon>
        <taxon>Marchantiidae</taxon>
        <taxon>Marchantiales</taxon>
        <taxon>Marchantiaceae</taxon>
        <taxon>Marchantia</taxon>
    </lineage>
</organism>
<reference evidence="1" key="1">
    <citation type="submission" date="2016-03" db="EMBL/GenBank/DDBJ databases">
        <title>Mechanisms controlling the formation of the plant cell surface in tip-growing cells are functionally conserved among land plants.</title>
        <authorList>
            <person name="Honkanen S."/>
            <person name="Jones V.A."/>
            <person name="Morieri G."/>
            <person name="Champion C."/>
            <person name="Hetherington A.J."/>
            <person name="Kelly S."/>
            <person name="Saint-Marcoux D."/>
            <person name="Proust H."/>
            <person name="Prescott H."/>
            <person name="Dolan L."/>
        </authorList>
    </citation>
    <scope>NUCLEOTIDE SEQUENCE [LARGE SCALE GENOMIC DNA]</scope>
    <source>
        <tissue evidence="1">Whole gametophyte</tissue>
    </source>
</reference>
<protein>
    <submittedName>
        <fullName evidence="1">Uncharacterized protein</fullName>
    </submittedName>
</protein>
<accession>A0A176WQC7</accession>
<keyword evidence="2" id="KW-1185">Reference proteome</keyword>
<evidence type="ECO:0000313" key="2">
    <source>
        <dbReference type="Proteomes" id="UP000077202"/>
    </source>
</evidence>
<evidence type="ECO:0000313" key="1">
    <source>
        <dbReference type="EMBL" id="OAE35328.1"/>
    </source>
</evidence>